<accession>B7KMX6</accession>
<dbReference type="AlphaFoldDB" id="B7KMX6"/>
<gene>
    <name evidence="1" type="ordered locus">PCC7424_5585</name>
</gene>
<evidence type="ECO:0000313" key="1">
    <source>
        <dbReference type="EMBL" id="ACK74148.1"/>
    </source>
</evidence>
<dbReference type="KEGG" id="cyc:PCC7424_5585"/>
<name>B7KMX6_GLOC7</name>
<sequence length="60" mass="6745">MAKTLDEMMKQLPSSRRSKIEARAKELINEQMTHSSAPRTLCCGARLHLTACVYPKLLVS</sequence>
<dbReference type="Proteomes" id="UP000002384">
    <property type="component" value="Plasmid pP742404"/>
</dbReference>
<proteinExistence type="predicted"/>
<reference evidence="2" key="1">
    <citation type="journal article" date="2011" name="MBio">
        <title>Novel metabolic attributes of the genus Cyanothece, comprising a group of unicellular nitrogen-fixing Cyanobacteria.</title>
        <authorList>
            <person name="Bandyopadhyay A."/>
            <person name="Elvitigala T."/>
            <person name="Welsh E."/>
            <person name="Stockel J."/>
            <person name="Liberton M."/>
            <person name="Min H."/>
            <person name="Sherman L.A."/>
            <person name="Pakrasi H.B."/>
        </authorList>
    </citation>
    <scope>NUCLEOTIDE SEQUENCE [LARGE SCALE GENOMIC DNA]</scope>
    <source>
        <strain evidence="2">PCC 7424</strain>
        <plasmid evidence="2">pP742404</plasmid>
    </source>
</reference>
<organism evidence="1 2">
    <name type="scientific">Gloeothece citriformis (strain PCC 7424)</name>
    <name type="common">Cyanothece sp. (strain PCC 7424)</name>
    <dbReference type="NCBI Taxonomy" id="65393"/>
    <lineage>
        <taxon>Bacteria</taxon>
        <taxon>Bacillati</taxon>
        <taxon>Cyanobacteriota</taxon>
        <taxon>Cyanophyceae</taxon>
        <taxon>Oscillatoriophycideae</taxon>
        <taxon>Chroococcales</taxon>
        <taxon>Aphanothecaceae</taxon>
        <taxon>Gloeothece</taxon>
        <taxon>Gloeothece citriformis</taxon>
    </lineage>
</organism>
<keyword evidence="2" id="KW-1185">Reference proteome</keyword>
<evidence type="ECO:0000313" key="2">
    <source>
        <dbReference type="Proteomes" id="UP000002384"/>
    </source>
</evidence>
<keyword evidence="1" id="KW-0614">Plasmid</keyword>
<protein>
    <submittedName>
        <fullName evidence="1">Uncharacterized protein</fullName>
    </submittedName>
</protein>
<dbReference type="HOGENOM" id="CLU_2933683_0_0_3"/>
<dbReference type="EMBL" id="CP001295">
    <property type="protein sequence ID" value="ACK74148.1"/>
    <property type="molecule type" value="Genomic_DNA"/>
</dbReference>
<geneLocation type="plasmid" evidence="1 2">
    <name>pP742404</name>
</geneLocation>